<feature type="repeat" description="WD" evidence="3">
    <location>
        <begin position="104"/>
        <end position="145"/>
    </location>
</feature>
<evidence type="ECO:0000256" key="3">
    <source>
        <dbReference type="PROSITE-ProRule" id="PRU00221"/>
    </source>
</evidence>
<protein>
    <submittedName>
        <fullName evidence="4">Uncharacterized protein</fullName>
    </submittedName>
</protein>
<dbReference type="CDD" id="cd00200">
    <property type="entry name" value="WD40"/>
    <property type="match status" value="1"/>
</dbReference>
<dbReference type="InterPro" id="IPR036322">
    <property type="entry name" value="WD40_repeat_dom_sf"/>
</dbReference>
<feature type="repeat" description="WD" evidence="3">
    <location>
        <begin position="146"/>
        <end position="187"/>
    </location>
</feature>
<dbReference type="AlphaFoldDB" id="A0A2K0TXX3"/>
<dbReference type="InterPro" id="IPR019775">
    <property type="entry name" value="WD40_repeat_CS"/>
</dbReference>
<dbReference type="PROSITE" id="PS50294">
    <property type="entry name" value="WD_REPEATS_REGION"/>
    <property type="match status" value="4"/>
</dbReference>
<organism evidence="4 5">
    <name type="scientific">Trichoderma harzianum</name>
    <name type="common">Hypocrea lixii</name>
    <dbReference type="NCBI Taxonomy" id="5544"/>
    <lineage>
        <taxon>Eukaryota</taxon>
        <taxon>Fungi</taxon>
        <taxon>Dikarya</taxon>
        <taxon>Ascomycota</taxon>
        <taxon>Pezizomycotina</taxon>
        <taxon>Sordariomycetes</taxon>
        <taxon>Hypocreomycetidae</taxon>
        <taxon>Hypocreales</taxon>
        <taxon>Hypocreaceae</taxon>
        <taxon>Trichoderma</taxon>
    </lineage>
</organism>
<dbReference type="EMBL" id="MTYI01000157">
    <property type="protein sequence ID" value="PNP50389.1"/>
    <property type="molecule type" value="Genomic_DNA"/>
</dbReference>
<dbReference type="PROSITE" id="PS50082">
    <property type="entry name" value="WD_REPEATS_2"/>
    <property type="match status" value="4"/>
</dbReference>
<keyword evidence="2" id="KW-0677">Repeat</keyword>
<dbReference type="Proteomes" id="UP000236290">
    <property type="component" value="Unassembled WGS sequence"/>
</dbReference>
<reference evidence="4 5" key="1">
    <citation type="submission" date="2017-02" db="EMBL/GenBank/DDBJ databases">
        <title>Genomes of Trichoderma spp. with biocontrol activity.</title>
        <authorList>
            <person name="Gardiner D."/>
            <person name="Kazan K."/>
            <person name="Vos C."/>
            <person name="Harvey P."/>
        </authorList>
    </citation>
    <scope>NUCLEOTIDE SEQUENCE [LARGE SCALE GENOMIC DNA]</scope>
    <source>
        <strain evidence="4 5">Tr1</strain>
    </source>
</reference>
<dbReference type="SUPFAM" id="SSF50998">
    <property type="entry name" value="Quinoprotein alcohol dehydrogenase-like"/>
    <property type="match status" value="1"/>
</dbReference>
<evidence type="ECO:0000313" key="4">
    <source>
        <dbReference type="EMBL" id="PNP50389.1"/>
    </source>
</evidence>
<name>A0A2K0TXX3_TRIHA</name>
<dbReference type="SUPFAM" id="SSF50978">
    <property type="entry name" value="WD40 repeat-like"/>
    <property type="match status" value="1"/>
</dbReference>
<sequence length="551" mass="59580">MRFLDRLSGNCLVAEGALLIVRKCLLFFSDGVRLISGMKRDIEKGHMIGIWNTSNATCSSLLGGHRAAISDIILSEDESKIASASYDKSIRVWDMHTTTCIAIYDGHAEGIVSLIYSADESLLISADFNGTFKVWDTSIETQSEEIESHESAVLEVVFSPDKKKIISTSGDRTVRLWDSATGECVSMGTDHRIFAWVPLMVPQDIPSAPFDHIMRVHGLFGFPRSVEFSANSSTILSSTEGSEAFSIKLWNAANGDCQLLLHESMHAILSIAFSPDGTNVVSTSSDGILRCWDTATRKLLDSFGGETYEISSSIYTTDGTQLVFACDDGMIRLFRLSTRDCKEMNEGHDKPVKVVTISGNGSKLASYAVSTVKIWDMATLTCIATYTLPSDATSSISKMLFSPDEQYLVILYEAGEVKVEILSVATGHCVDKLVGICGLANHMAFDPSAGSSLRVITNVGTIDFDPPGSAATSTCVHASPSFSSQRAVNTMGLGLSKDGEWITWDSRNMLWLPPAFRISASDIDAAASLLALGSRLGRLLLIGVDPSKLPV</sequence>
<dbReference type="Pfam" id="PF00400">
    <property type="entry name" value="WD40"/>
    <property type="match status" value="4"/>
</dbReference>
<dbReference type="PROSITE" id="PS00678">
    <property type="entry name" value="WD_REPEATS_1"/>
    <property type="match status" value="1"/>
</dbReference>
<dbReference type="InterPro" id="IPR001680">
    <property type="entry name" value="WD40_rpt"/>
</dbReference>
<gene>
    <name evidence="4" type="ORF">THARTR1_08916</name>
</gene>
<dbReference type="InterPro" id="IPR050505">
    <property type="entry name" value="WDR55/POC1"/>
</dbReference>
<dbReference type="PRINTS" id="PR00320">
    <property type="entry name" value="GPROTEINBRPT"/>
</dbReference>
<dbReference type="SMART" id="SM00320">
    <property type="entry name" value="WD40"/>
    <property type="match status" value="8"/>
</dbReference>
<proteinExistence type="predicted"/>
<accession>A0A2K0TXX3</accession>
<feature type="repeat" description="WD" evidence="3">
    <location>
        <begin position="62"/>
        <end position="103"/>
    </location>
</feature>
<dbReference type="InterPro" id="IPR015943">
    <property type="entry name" value="WD40/YVTN_repeat-like_dom_sf"/>
</dbReference>
<feature type="repeat" description="WD" evidence="3">
    <location>
        <begin position="261"/>
        <end position="302"/>
    </location>
</feature>
<keyword evidence="1 3" id="KW-0853">WD repeat</keyword>
<evidence type="ECO:0000256" key="2">
    <source>
        <dbReference type="ARBA" id="ARBA00022737"/>
    </source>
</evidence>
<comment type="caution">
    <text evidence="4">The sequence shown here is derived from an EMBL/GenBank/DDBJ whole genome shotgun (WGS) entry which is preliminary data.</text>
</comment>
<dbReference type="PANTHER" id="PTHR44019:SF8">
    <property type="entry name" value="POC1 CENTRIOLAR PROTEIN HOMOLOG"/>
    <property type="match status" value="1"/>
</dbReference>
<evidence type="ECO:0000256" key="1">
    <source>
        <dbReference type="ARBA" id="ARBA00022574"/>
    </source>
</evidence>
<dbReference type="InterPro" id="IPR020472">
    <property type="entry name" value="WD40_PAC1"/>
</dbReference>
<dbReference type="PANTHER" id="PTHR44019">
    <property type="entry name" value="WD REPEAT-CONTAINING PROTEIN 55"/>
    <property type="match status" value="1"/>
</dbReference>
<evidence type="ECO:0000313" key="5">
    <source>
        <dbReference type="Proteomes" id="UP000236290"/>
    </source>
</evidence>
<dbReference type="Gene3D" id="2.130.10.10">
    <property type="entry name" value="YVTN repeat-like/Quinoprotein amine dehydrogenase"/>
    <property type="match status" value="2"/>
</dbReference>
<dbReference type="OrthoDB" id="674604at2759"/>
<dbReference type="InterPro" id="IPR011047">
    <property type="entry name" value="Quinoprotein_ADH-like_sf"/>
</dbReference>